<keyword evidence="2" id="KW-1185">Reference proteome</keyword>
<comment type="caution">
    <text evidence="1">The sequence shown here is derived from an EMBL/GenBank/DDBJ whole genome shotgun (WGS) entry which is preliminary data.</text>
</comment>
<proteinExistence type="predicted"/>
<evidence type="ECO:0000313" key="1">
    <source>
        <dbReference type="EMBL" id="CAF0893380.1"/>
    </source>
</evidence>
<dbReference type="Proteomes" id="UP000663832">
    <property type="component" value="Unassembled WGS sequence"/>
</dbReference>
<organism evidence="1 2">
    <name type="scientific">Adineta steineri</name>
    <dbReference type="NCBI Taxonomy" id="433720"/>
    <lineage>
        <taxon>Eukaryota</taxon>
        <taxon>Metazoa</taxon>
        <taxon>Spiralia</taxon>
        <taxon>Gnathifera</taxon>
        <taxon>Rotifera</taxon>
        <taxon>Eurotatoria</taxon>
        <taxon>Bdelloidea</taxon>
        <taxon>Adinetida</taxon>
        <taxon>Adinetidae</taxon>
        <taxon>Adineta</taxon>
    </lineage>
</organism>
<dbReference type="EMBL" id="CAJNOM010000041">
    <property type="protein sequence ID" value="CAF0893380.1"/>
    <property type="molecule type" value="Genomic_DNA"/>
</dbReference>
<name>A0A813Z204_9BILA</name>
<protein>
    <submittedName>
        <fullName evidence="1">Uncharacterized protein</fullName>
    </submittedName>
</protein>
<dbReference type="AlphaFoldDB" id="A0A813Z204"/>
<sequence>MRRSSTYPSYDNVSSARMIAARIRRQSTRNFIPRHRYHHCLIRYENTYRIEPTHEHKVDIDQVRRLTTDIM</sequence>
<dbReference type="OrthoDB" id="10248487at2759"/>
<evidence type="ECO:0000313" key="2">
    <source>
        <dbReference type="Proteomes" id="UP000663832"/>
    </source>
</evidence>
<reference evidence="1" key="1">
    <citation type="submission" date="2021-02" db="EMBL/GenBank/DDBJ databases">
        <authorList>
            <person name="Nowell W R."/>
        </authorList>
    </citation>
    <scope>NUCLEOTIDE SEQUENCE</scope>
</reference>
<accession>A0A813Z204</accession>
<gene>
    <name evidence="1" type="ORF">QVE165_LOCUS9070</name>
</gene>